<protein>
    <recommendedName>
        <fullName evidence="4">NACHT domain-containing protein</fullName>
    </recommendedName>
</protein>
<dbReference type="Gene3D" id="3.80.10.10">
    <property type="entry name" value="Ribonuclease Inhibitor"/>
    <property type="match status" value="1"/>
</dbReference>
<feature type="chain" id="PRO_5002933272" description="NACHT domain-containing protein" evidence="3">
    <location>
        <begin position="38"/>
        <end position="854"/>
    </location>
</feature>
<dbReference type="SUPFAM" id="SSF52047">
    <property type="entry name" value="RNI-like"/>
    <property type="match status" value="1"/>
</dbReference>
<feature type="domain" description="NACHT" evidence="4">
    <location>
        <begin position="137"/>
        <end position="332"/>
    </location>
</feature>
<dbReference type="SMART" id="SM00368">
    <property type="entry name" value="LRR_RI"/>
    <property type="match status" value="4"/>
</dbReference>
<dbReference type="InterPro" id="IPR027417">
    <property type="entry name" value="P-loop_NTPase"/>
</dbReference>
<keyword evidence="3" id="KW-0732">Signal</keyword>
<dbReference type="AlphaFoldDB" id="C3Y2Q9"/>
<dbReference type="InterPro" id="IPR006553">
    <property type="entry name" value="Leu-rich_rpt_Cys-con_subtyp"/>
</dbReference>
<dbReference type="Gene3D" id="3.40.50.300">
    <property type="entry name" value="P-loop containing nucleotide triphosphate hydrolases"/>
    <property type="match status" value="1"/>
</dbReference>
<dbReference type="InterPro" id="IPR003593">
    <property type="entry name" value="AAA+_ATPase"/>
</dbReference>
<evidence type="ECO:0000256" key="3">
    <source>
        <dbReference type="SAM" id="SignalP"/>
    </source>
</evidence>
<evidence type="ECO:0000256" key="2">
    <source>
        <dbReference type="ARBA" id="ARBA00022840"/>
    </source>
</evidence>
<evidence type="ECO:0000313" key="5">
    <source>
        <dbReference type="EMBL" id="EEN65321.1"/>
    </source>
</evidence>
<dbReference type="Pfam" id="PF13516">
    <property type="entry name" value="LRR_6"/>
    <property type="match status" value="2"/>
</dbReference>
<reference evidence="5" key="1">
    <citation type="journal article" date="2008" name="Nature">
        <title>The amphioxus genome and the evolution of the chordate karyotype.</title>
        <authorList>
            <consortium name="US DOE Joint Genome Institute (JGI-PGF)"/>
            <person name="Putnam N.H."/>
            <person name="Butts T."/>
            <person name="Ferrier D.E.K."/>
            <person name="Furlong R.F."/>
            <person name="Hellsten U."/>
            <person name="Kawashima T."/>
            <person name="Robinson-Rechavi M."/>
            <person name="Shoguchi E."/>
            <person name="Terry A."/>
            <person name="Yu J.-K."/>
            <person name="Benito-Gutierrez E.L."/>
            <person name="Dubchak I."/>
            <person name="Garcia-Fernandez J."/>
            <person name="Gibson-Brown J.J."/>
            <person name="Grigoriev I.V."/>
            <person name="Horton A.C."/>
            <person name="de Jong P.J."/>
            <person name="Jurka J."/>
            <person name="Kapitonov V.V."/>
            <person name="Kohara Y."/>
            <person name="Kuroki Y."/>
            <person name="Lindquist E."/>
            <person name="Lucas S."/>
            <person name="Osoegawa K."/>
            <person name="Pennacchio L.A."/>
            <person name="Salamov A.A."/>
            <person name="Satou Y."/>
            <person name="Sauka-Spengler T."/>
            <person name="Schmutz J."/>
            <person name="Shin-I T."/>
            <person name="Toyoda A."/>
            <person name="Bronner-Fraser M."/>
            <person name="Fujiyama A."/>
            <person name="Holland L.Z."/>
            <person name="Holland P.W.H."/>
            <person name="Satoh N."/>
            <person name="Rokhsar D.S."/>
        </authorList>
    </citation>
    <scope>NUCLEOTIDE SEQUENCE [LARGE SCALE GENOMIC DNA]</scope>
    <source>
        <strain evidence="5">S238N-H82</strain>
        <tissue evidence="5">Testes</tissue>
    </source>
</reference>
<dbReference type="PROSITE" id="PS50837">
    <property type="entry name" value="NACHT"/>
    <property type="match status" value="1"/>
</dbReference>
<dbReference type="PANTHER" id="PTHR46312:SF2">
    <property type="entry name" value="NUCLEOTIDE-BINDING OLIGOMERIZATION DOMAIN-CONTAINING PROTEIN 2-LIKE"/>
    <property type="match status" value="1"/>
</dbReference>
<dbReference type="InterPro" id="IPR032675">
    <property type="entry name" value="LRR_dom_sf"/>
</dbReference>
<accession>C3Y2Q9</accession>
<dbReference type="InterPro" id="IPR001611">
    <property type="entry name" value="Leu-rich_rpt"/>
</dbReference>
<name>C3Y2Q9_BRAFL</name>
<dbReference type="PANTHER" id="PTHR46312">
    <property type="entry name" value="NACHT DOMAIN-CONTAINING PROTEIN"/>
    <property type="match status" value="1"/>
</dbReference>
<dbReference type="GO" id="GO:0005524">
    <property type="term" value="F:ATP binding"/>
    <property type="evidence" value="ECO:0007669"/>
    <property type="project" value="UniProtKB-KW"/>
</dbReference>
<dbReference type="InterPro" id="IPR007111">
    <property type="entry name" value="NACHT_NTPase"/>
</dbReference>
<evidence type="ECO:0000256" key="1">
    <source>
        <dbReference type="ARBA" id="ARBA00022741"/>
    </source>
</evidence>
<keyword evidence="1" id="KW-0547">Nucleotide-binding</keyword>
<dbReference type="SUPFAM" id="SSF52540">
    <property type="entry name" value="P-loop containing nucleoside triphosphate hydrolases"/>
    <property type="match status" value="1"/>
</dbReference>
<feature type="signal peptide" evidence="3">
    <location>
        <begin position="1"/>
        <end position="37"/>
    </location>
</feature>
<proteinExistence type="predicted"/>
<dbReference type="EMBL" id="GG666482">
    <property type="protein sequence ID" value="EEN65321.1"/>
    <property type="molecule type" value="Genomic_DNA"/>
</dbReference>
<dbReference type="SMART" id="SM00382">
    <property type="entry name" value="AAA"/>
    <property type="match status" value="1"/>
</dbReference>
<dbReference type="SMART" id="SM00367">
    <property type="entry name" value="LRR_CC"/>
    <property type="match status" value="3"/>
</dbReference>
<gene>
    <name evidence="5" type="ORF">BRAFLDRAFT_86771</name>
</gene>
<keyword evidence="2" id="KW-0067">ATP-binding</keyword>
<dbReference type="InParanoid" id="C3Y2Q9"/>
<dbReference type="Pfam" id="PF05729">
    <property type="entry name" value="NACHT"/>
    <property type="match status" value="1"/>
</dbReference>
<dbReference type="eggNOG" id="KOG4308">
    <property type="taxonomic scope" value="Eukaryota"/>
</dbReference>
<evidence type="ECO:0000259" key="4">
    <source>
        <dbReference type="PROSITE" id="PS50837"/>
    </source>
</evidence>
<organism>
    <name type="scientific">Branchiostoma floridae</name>
    <name type="common">Florida lancelet</name>
    <name type="synonym">Amphioxus</name>
    <dbReference type="NCBI Taxonomy" id="7739"/>
    <lineage>
        <taxon>Eukaryota</taxon>
        <taxon>Metazoa</taxon>
        <taxon>Chordata</taxon>
        <taxon>Cephalochordata</taxon>
        <taxon>Leptocardii</taxon>
        <taxon>Amphioxiformes</taxon>
        <taxon>Branchiostomatidae</taxon>
        <taxon>Branchiostoma</taxon>
    </lineage>
</organism>
<sequence length="854" mass="96114">MKMRVKGWTRDKGCCNVTWTLFLLCLCYSFSVAPVDAQQGRRVARINMYATTATEYCTPIKQPDTDTAARVEYFRESLTRHYSLLHVLKPLPWDPRFTLELDEIFTELELVKVQDREMKILLQSMHDVFEQHVCPGPHILVKGVAGSGKSTLLSKLAFDWSRGRGKLADMEKYVLLIRLREVEPGESIAEIVWDQCVTKSTKGLSIGLIERYLREHESKLVFLLDGYDELPNGVKSIPELLAGTWYPNSTVLVTSRPSSGIEVEQKMAVNCSVMIVGFSPDHVEQYMTKYFQAVGNPGLALSLVQAVQADIVAKSLMQTPMFVMLICVLWEEDPTRVFPGTMSGLYQDLLTCLVRKYCKREDIAMLGDELPADVSDALLLLGEHAFKSLKRDQALIDLEETTTLLNKDTDILLKLGIVSKEVSASRLHPREQLNFPHKTMQEFLASRYIAHNLSSSSSYFSFFSSANIEDFVSLQSIRSLLHNEGLLQFICGSGDPASRMVLEKVNLWIPRVTFSKQRNPFQFAEKLNIDELCLACLHESQDPSLVPILKGTLSFKDASLTVRVPSRQGAALMFYLAHAEGMPLSKVLNLTLEETGQGEAIKHLCKLAKSPLPDLQRLDVKCQIGNNLEYLTPLLRNVPSLRFLNLANTSLTEMSMDALRQALSHVPLLEELDLSRNRKIGDNGIIRLSEGLASTLRLKRLNLYDMGMSDTGLHQLVQAMKQLYNLRSLDLTLNKIGDAGCQLLVSILHAMMARMPALRMFGLYNTGMEAAGFKAFMEAAEKHPDLQEIWYSEGLVPEGEDTSYSILRLKYPLGADQRHVIKNMRGDDKSSDAYKHIFDNPSPYLFQPPVITES</sequence>